<accession>A0A7W7EY20</accession>
<keyword evidence="4" id="KW-1185">Reference proteome</keyword>
<evidence type="ECO:0000313" key="4">
    <source>
        <dbReference type="Proteomes" id="UP000574769"/>
    </source>
</evidence>
<dbReference type="AlphaFoldDB" id="A0A7W7EY20"/>
<dbReference type="EMBL" id="JACHNY010000004">
    <property type="protein sequence ID" value="MBB4618212.1"/>
    <property type="molecule type" value="Genomic_DNA"/>
</dbReference>
<feature type="compositionally biased region" description="Polar residues" evidence="1">
    <location>
        <begin position="41"/>
        <end position="53"/>
    </location>
</feature>
<feature type="region of interest" description="Disordered" evidence="1">
    <location>
        <begin position="18"/>
        <end position="79"/>
    </location>
</feature>
<evidence type="ECO:0000256" key="2">
    <source>
        <dbReference type="SAM" id="SignalP"/>
    </source>
</evidence>
<feature type="chain" id="PRO_5031506926" description="Argininosuccinate lyase" evidence="2">
    <location>
        <begin position="20"/>
        <end position="79"/>
    </location>
</feature>
<proteinExistence type="predicted"/>
<keyword evidence="2" id="KW-0732">Signal</keyword>
<name>A0A7W7EY20_9SPHN</name>
<dbReference type="RefSeq" id="WP_184114750.1">
    <property type="nucleotide sequence ID" value="NZ_JACHNY010000004.1"/>
</dbReference>
<feature type="compositionally biased region" description="Basic and acidic residues" evidence="1">
    <location>
        <begin position="54"/>
        <end position="72"/>
    </location>
</feature>
<dbReference type="PROSITE" id="PS51257">
    <property type="entry name" value="PROKAR_LIPOPROTEIN"/>
    <property type="match status" value="1"/>
</dbReference>
<organism evidence="3 4">
    <name type="scientific">Sphingomonas abaci</name>
    <dbReference type="NCBI Taxonomy" id="237611"/>
    <lineage>
        <taxon>Bacteria</taxon>
        <taxon>Pseudomonadati</taxon>
        <taxon>Pseudomonadota</taxon>
        <taxon>Alphaproteobacteria</taxon>
        <taxon>Sphingomonadales</taxon>
        <taxon>Sphingomonadaceae</taxon>
        <taxon>Sphingomonas</taxon>
    </lineage>
</organism>
<protein>
    <recommendedName>
        <fullName evidence="5">Argininosuccinate lyase</fullName>
    </recommendedName>
</protein>
<reference evidence="3 4" key="1">
    <citation type="submission" date="2020-08" db="EMBL/GenBank/DDBJ databases">
        <title>Genomic Encyclopedia of Type Strains, Phase IV (KMG-IV): sequencing the most valuable type-strain genomes for metagenomic binning, comparative biology and taxonomic classification.</title>
        <authorList>
            <person name="Goeker M."/>
        </authorList>
    </citation>
    <scope>NUCLEOTIDE SEQUENCE [LARGE SCALE GENOMIC DNA]</scope>
    <source>
        <strain evidence="3 4">DSM 15867</strain>
    </source>
</reference>
<feature type="signal peptide" evidence="2">
    <location>
        <begin position="1"/>
        <end position="19"/>
    </location>
</feature>
<comment type="caution">
    <text evidence="3">The sequence shown here is derived from an EMBL/GenBank/DDBJ whole genome shotgun (WGS) entry which is preliminary data.</text>
</comment>
<evidence type="ECO:0000313" key="3">
    <source>
        <dbReference type="EMBL" id="MBB4618212.1"/>
    </source>
</evidence>
<evidence type="ECO:0008006" key="5">
    <source>
        <dbReference type="Google" id="ProtNLM"/>
    </source>
</evidence>
<evidence type="ECO:0000256" key="1">
    <source>
        <dbReference type="SAM" id="MobiDB-lite"/>
    </source>
</evidence>
<sequence>MTRRPALFLLPLLAGCGSAAGLKPAPGEHLPVAPRGAAATPTPQELLTPTSQERPQRSDELLRRSDERRSDEFDLPPSD</sequence>
<gene>
    <name evidence="3" type="ORF">GGQ96_002348</name>
</gene>
<dbReference type="Proteomes" id="UP000574769">
    <property type="component" value="Unassembled WGS sequence"/>
</dbReference>